<reference evidence="1" key="1">
    <citation type="journal article" date="2015" name="Nature">
        <title>Complex archaea that bridge the gap between prokaryotes and eukaryotes.</title>
        <authorList>
            <person name="Spang A."/>
            <person name="Saw J.H."/>
            <person name="Jorgensen S.L."/>
            <person name="Zaremba-Niedzwiedzka K."/>
            <person name="Martijn J."/>
            <person name="Lind A.E."/>
            <person name="van Eijk R."/>
            <person name="Schleper C."/>
            <person name="Guy L."/>
            <person name="Ettema T.J."/>
        </authorList>
    </citation>
    <scope>NUCLEOTIDE SEQUENCE</scope>
</reference>
<dbReference type="EMBL" id="LAZR01000011">
    <property type="protein sequence ID" value="KKO07988.1"/>
    <property type="molecule type" value="Genomic_DNA"/>
</dbReference>
<dbReference type="AlphaFoldDB" id="A0A0F9W6V0"/>
<evidence type="ECO:0008006" key="2">
    <source>
        <dbReference type="Google" id="ProtNLM"/>
    </source>
</evidence>
<evidence type="ECO:0000313" key="1">
    <source>
        <dbReference type="EMBL" id="KKO07988.1"/>
    </source>
</evidence>
<accession>A0A0F9W6V0</accession>
<dbReference type="PROSITE" id="PS51257">
    <property type="entry name" value="PROKAR_LIPOPROTEIN"/>
    <property type="match status" value="1"/>
</dbReference>
<protein>
    <recommendedName>
        <fullName evidence="2">Outer membrane protein beta-barrel domain-containing protein</fullName>
    </recommendedName>
</protein>
<sequence length="188" mass="20794">MNFKNYLPIILVALFACKGSAQFGKNCELRQVKINLINPGLEYEMALGANTTFDLKVGIQVALDPLLPDVYSELGVFPAIAGQYRYYYNFEKRQRNRKQIYGNSANYVAPAVAVFFPGSRTIGNEDVKGAFGYAGLVTGIQRSYDSGFNFSVDVGAAYYDGQFEGGIYPVANLSIGFIISEKRWCVGR</sequence>
<comment type="caution">
    <text evidence="1">The sequence shown here is derived from an EMBL/GenBank/DDBJ whole genome shotgun (WGS) entry which is preliminary data.</text>
</comment>
<organism evidence="1">
    <name type="scientific">marine sediment metagenome</name>
    <dbReference type="NCBI Taxonomy" id="412755"/>
    <lineage>
        <taxon>unclassified sequences</taxon>
        <taxon>metagenomes</taxon>
        <taxon>ecological metagenomes</taxon>
    </lineage>
</organism>
<proteinExistence type="predicted"/>
<name>A0A0F9W6V0_9ZZZZ</name>
<gene>
    <name evidence="1" type="ORF">LCGC14_0053300</name>
</gene>